<dbReference type="InterPro" id="IPR058595">
    <property type="entry name" value="Avidin-like"/>
</dbReference>
<name>A0A2T0N4S4_9ACTN</name>
<evidence type="ECO:0000313" key="1">
    <source>
        <dbReference type="EMBL" id="PRX67328.1"/>
    </source>
</evidence>
<reference evidence="1 2" key="1">
    <citation type="submission" date="2018-03" db="EMBL/GenBank/DDBJ databases">
        <title>Genomic Encyclopedia of Type Strains, Phase III (KMG-III): the genomes of soil and plant-associated and newly described type strains.</title>
        <authorList>
            <person name="Whitman W."/>
        </authorList>
    </citation>
    <scope>NUCLEOTIDE SEQUENCE [LARGE SCALE GENOMIC DNA]</scope>
    <source>
        <strain evidence="1 2">CGMCC 4.7104</strain>
    </source>
</reference>
<protein>
    <submittedName>
        <fullName evidence="1">Uncharacterized protein</fullName>
    </submittedName>
</protein>
<gene>
    <name evidence="1" type="ORF">B0I32_10484</name>
</gene>
<dbReference type="Proteomes" id="UP000238312">
    <property type="component" value="Unassembled WGS sequence"/>
</dbReference>
<dbReference type="Pfam" id="PF26421">
    <property type="entry name" value="Avidin_like"/>
    <property type="match status" value="1"/>
</dbReference>
<keyword evidence="2" id="KW-1185">Reference proteome</keyword>
<dbReference type="EMBL" id="PVNG01000004">
    <property type="protein sequence ID" value="PRX67328.1"/>
    <property type="molecule type" value="Genomic_DNA"/>
</dbReference>
<organism evidence="1 2">
    <name type="scientific">Nonomuraea fuscirosea</name>
    <dbReference type="NCBI Taxonomy" id="1291556"/>
    <lineage>
        <taxon>Bacteria</taxon>
        <taxon>Bacillati</taxon>
        <taxon>Actinomycetota</taxon>
        <taxon>Actinomycetes</taxon>
        <taxon>Streptosporangiales</taxon>
        <taxon>Streptosporangiaceae</taxon>
        <taxon>Nonomuraea</taxon>
    </lineage>
</organism>
<comment type="caution">
    <text evidence="1">The sequence shown here is derived from an EMBL/GenBank/DDBJ whole genome shotgun (WGS) entry which is preliminary data.</text>
</comment>
<dbReference type="AlphaFoldDB" id="A0A2T0N4S4"/>
<sequence>MSNGLVIFRESGDHGGVNLNGRKFVMVSSTASVVDPDSPTRFEYWEDDEVVWGSYTGDTVTQGRFVGTRDGDQVSITYVHALVAGGKAAGRSISRIEAGEDGLLRLVEEFAFEGDDTPHVSVCAEVA</sequence>
<proteinExistence type="predicted"/>
<evidence type="ECO:0000313" key="2">
    <source>
        <dbReference type="Proteomes" id="UP000238312"/>
    </source>
</evidence>
<accession>A0A2T0N4S4</accession>